<keyword evidence="3" id="KW-1185">Reference proteome</keyword>
<dbReference type="AlphaFoldDB" id="A0AAV4TSX3"/>
<organism evidence="2 3">
    <name type="scientific">Caerostris darwini</name>
    <dbReference type="NCBI Taxonomy" id="1538125"/>
    <lineage>
        <taxon>Eukaryota</taxon>
        <taxon>Metazoa</taxon>
        <taxon>Ecdysozoa</taxon>
        <taxon>Arthropoda</taxon>
        <taxon>Chelicerata</taxon>
        <taxon>Arachnida</taxon>
        <taxon>Araneae</taxon>
        <taxon>Araneomorphae</taxon>
        <taxon>Entelegynae</taxon>
        <taxon>Araneoidea</taxon>
        <taxon>Araneidae</taxon>
        <taxon>Caerostris</taxon>
    </lineage>
</organism>
<keyword evidence="1" id="KW-0472">Membrane</keyword>
<evidence type="ECO:0000313" key="2">
    <source>
        <dbReference type="EMBL" id="GIY47862.1"/>
    </source>
</evidence>
<comment type="caution">
    <text evidence="2">The sequence shown here is derived from an EMBL/GenBank/DDBJ whole genome shotgun (WGS) entry which is preliminary data.</text>
</comment>
<name>A0AAV4TSX3_9ARAC</name>
<dbReference type="EMBL" id="BPLQ01010023">
    <property type="protein sequence ID" value="GIY47862.1"/>
    <property type="molecule type" value="Genomic_DNA"/>
</dbReference>
<feature type="transmembrane region" description="Helical" evidence="1">
    <location>
        <begin position="40"/>
        <end position="66"/>
    </location>
</feature>
<keyword evidence="1" id="KW-0812">Transmembrane</keyword>
<evidence type="ECO:0000313" key="3">
    <source>
        <dbReference type="Proteomes" id="UP001054837"/>
    </source>
</evidence>
<keyword evidence="1" id="KW-1133">Transmembrane helix</keyword>
<sequence length="103" mass="12189">MKIVPEQRSALICFPNQNYFTWSRTHGHKLFFLNKLLYDFFPPFSLVLLLSSCTLVCFVVHAVNVIESTRSLLPSRNEAVIFKTRERVFPEEVLDREEKQRQQ</sequence>
<accession>A0AAV4TSX3</accession>
<evidence type="ECO:0008006" key="4">
    <source>
        <dbReference type="Google" id="ProtNLM"/>
    </source>
</evidence>
<gene>
    <name evidence="2" type="ORF">CDAR_438121</name>
</gene>
<reference evidence="2 3" key="1">
    <citation type="submission" date="2021-06" db="EMBL/GenBank/DDBJ databases">
        <title>Caerostris darwini draft genome.</title>
        <authorList>
            <person name="Kono N."/>
            <person name="Arakawa K."/>
        </authorList>
    </citation>
    <scope>NUCLEOTIDE SEQUENCE [LARGE SCALE GENOMIC DNA]</scope>
</reference>
<dbReference type="Proteomes" id="UP001054837">
    <property type="component" value="Unassembled WGS sequence"/>
</dbReference>
<proteinExistence type="predicted"/>
<evidence type="ECO:0000256" key="1">
    <source>
        <dbReference type="SAM" id="Phobius"/>
    </source>
</evidence>
<protein>
    <recommendedName>
        <fullName evidence="4">Transmembrane protein</fullName>
    </recommendedName>
</protein>